<comment type="caution">
    <text evidence="1">The sequence shown here is derived from an EMBL/GenBank/DDBJ whole genome shotgun (WGS) entry which is preliminary data.</text>
</comment>
<dbReference type="RefSeq" id="WP_161481451.1">
    <property type="nucleotide sequence ID" value="NZ_WXEW01000006.1"/>
</dbReference>
<evidence type="ECO:0000313" key="2">
    <source>
        <dbReference type="Proteomes" id="UP000479526"/>
    </source>
</evidence>
<dbReference type="AlphaFoldDB" id="A0A7C9JWM7"/>
<accession>A0A7C9JWM7</accession>
<protein>
    <submittedName>
        <fullName evidence="1">Uncharacterized protein</fullName>
    </submittedName>
</protein>
<reference evidence="1 2" key="1">
    <citation type="submission" date="2020-01" db="EMBL/GenBank/DDBJ databases">
        <title>Herbidospora sp. NEAU-GS84 nov., a novel actinomycete isolated from soil.</title>
        <authorList>
            <person name="Han L."/>
        </authorList>
    </citation>
    <scope>NUCLEOTIDE SEQUENCE [LARGE SCALE GENOMIC DNA]</scope>
    <source>
        <strain evidence="1 2">NEAU-GS84</strain>
    </source>
</reference>
<gene>
    <name evidence="1" type="ORF">GT755_21500</name>
</gene>
<organism evidence="1 2">
    <name type="scientific">Herbidospora solisilvae</name>
    <dbReference type="NCBI Taxonomy" id="2696284"/>
    <lineage>
        <taxon>Bacteria</taxon>
        <taxon>Bacillati</taxon>
        <taxon>Actinomycetota</taxon>
        <taxon>Actinomycetes</taxon>
        <taxon>Streptosporangiales</taxon>
        <taxon>Streptosporangiaceae</taxon>
        <taxon>Herbidospora</taxon>
    </lineage>
</organism>
<sequence length="49" mass="5278">MSELIAGYANYASTEAILQEQAAGRVLEAGLFFSVTFSFTHSNSISFSI</sequence>
<dbReference type="Proteomes" id="UP000479526">
    <property type="component" value="Unassembled WGS sequence"/>
</dbReference>
<keyword evidence="2" id="KW-1185">Reference proteome</keyword>
<evidence type="ECO:0000313" key="1">
    <source>
        <dbReference type="EMBL" id="NAS24259.1"/>
    </source>
</evidence>
<name>A0A7C9JWM7_9ACTN</name>
<dbReference type="EMBL" id="WXEW01000006">
    <property type="protein sequence ID" value="NAS24259.1"/>
    <property type="molecule type" value="Genomic_DNA"/>
</dbReference>
<proteinExistence type="predicted"/>